<keyword evidence="8" id="KW-0539">Nucleus</keyword>
<accession>A0AAN9C1H9</accession>
<dbReference type="Proteomes" id="UP001374579">
    <property type="component" value="Unassembled WGS sequence"/>
</dbReference>
<dbReference type="InterPro" id="IPR001650">
    <property type="entry name" value="Helicase_C-like"/>
</dbReference>
<evidence type="ECO:0000256" key="3">
    <source>
        <dbReference type="ARBA" id="ARBA00022741"/>
    </source>
</evidence>
<dbReference type="InterPro" id="IPR048333">
    <property type="entry name" value="HA2_WH"/>
</dbReference>
<dbReference type="InterPro" id="IPR027417">
    <property type="entry name" value="P-loop_NTPase"/>
</dbReference>
<evidence type="ECO:0008006" key="17">
    <source>
        <dbReference type="Google" id="ProtNLM"/>
    </source>
</evidence>
<dbReference type="InterPro" id="IPR007502">
    <property type="entry name" value="Helicase-assoc_dom"/>
</dbReference>
<evidence type="ECO:0000256" key="7">
    <source>
        <dbReference type="ARBA" id="ARBA00022884"/>
    </source>
</evidence>
<dbReference type="InterPro" id="IPR011545">
    <property type="entry name" value="DEAD/DEAH_box_helicase_dom"/>
</dbReference>
<dbReference type="SUPFAM" id="SSF48403">
    <property type="entry name" value="Ankyrin repeat"/>
    <property type="match status" value="1"/>
</dbReference>
<dbReference type="FunFam" id="3.30.1370.50:FF:000002">
    <property type="entry name" value="Immunoglobulin mu DNA-binding protein 2"/>
    <property type="match status" value="1"/>
</dbReference>
<dbReference type="CDD" id="cd18791">
    <property type="entry name" value="SF2_C_RHA"/>
    <property type="match status" value="1"/>
</dbReference>
<dbReference type="FunFam" id="1.20.120.1080:FF:000008">
    <property type="entry name" value="probable ATP-dependent RNA helicase YTHDC2"/>
    <property type="match status" value="1"/>
</dbReference>
<comment type="caution">
    <text evidence="15">The sequence shown here is derived from an EMBL/GenBank/DDBJ whole genome shotgun (WGS) entry which is preliminary data.</text>
</comment>
<feature type="region of interest" description="Disordered" evidence="10">
    <location>
        <begin position="1640"/>
        <end position="1677"/>
    </location>
</feature>
<keyword evidence="6" id="KW-0067">ATP-binding</keyword>
<dbReference type="Pfam" id="PF04146">
    <property type="entry name" value="YTH"/>
    <property type="match status" value="1"/>
</dbReference>
<dbReference type="InterPro" id="IPR059023">
    <property type="entry name" value="RNA_hel_CTD"/>
</dbReference>
<keyword evidence="3" id="KW-0547">Nucleotide-binding</keyword>
<dbReference type="Gene3D" id="3.40.50.300">
    <property type="entry name" value="P-loop containing nucleotide triphosphate hydrolases"/>
    <property type="match status" value="2"/>
</dbReference>
<feature type="compositionally biased region" description="Low complexity" evidence="10">
    <location>
        <begin position="1265"/>
        <end position="1286"/>
    </location>
</feature>
<dbReference type="InterPro" id="IPR002110">
    <property type="entry name" value="Ankyrin_rpt"/>
</dbReference>
<dbReference type="SMART" id="SM00490">
    <property type="entry name" value="HELICc"/>
    <property type="match status" value="1"/>
</dbReference>
<feature type="region of interest" description="Disordered" evidence="10">
    <location>
        <begin position="1093"/>
        <end position="1119"/>
    </location>
</feature>
<feature type="compositionally biased region" description="Polar residues" evidence="10">
    <location>
        <begin position="1452"/>
        <end position="1461"/>
    </location>
</feature>
<dbReference type="Gene3D" id="1.20.120.1080">
    <property type="match status" value="1"/>
</dbReference>
<evidence type="ECO:0000259" key="12">
    <source>
        <dbReference type="PROSITE" id="PS51061"/>
    </source>
</evidence>
<dbReference type="FunFam" id="3.40.50.300:FF:000284">
    <property type="entry name" value="probable ATP-dependent RNA helicase YTHDC2"/>
    <property type="match status" value="1"/>
</dbReference>
<dbReference type="Pfam" id="PF26026">
    <property type="entry name" value="RNA_hel_CTD"/>
    <property type="match status" value="1"/>
</dbReference>
<dbReference type="CDD" id="cd21134">
    <property type="entry name" value="YTH"/>
    <property type="match status" value="1"/>
</dbReference>
<evidence type="ECO:0000256" key="1">
    <source>
        <dbReference type="ARBA" id="ARBA00004123"/>
    </source>
</evidence>
<dbReference type="GO" id="GO:0016787">
    <property type="term" value="F:hydrolase activity"/>
    <property type="evidence" value="ECO:0007669"/>
    <property type="project" value="UniProtKB-KW"/>
</dbReference>
<dbReference type="Pfam" id="PF00270">
    <property type="entry name" value="DEAD"/>
    <property type="match status" value="1"/>
</dbReference>
<organism evidence="15 16">
    <name type="scientific">Littorina saxatilis</name>
    <dbReference type="NCBI Taxonomy" id="31220"/>
    <lineage>
        <taxon>Eukaryota</taxon>
        <taxon>Metazoa</taxon>
        <taxon>Spiralia</taxon>
        <taxon>Lophotrochozoa</taxon>
        <taxon>Mollusca</taxon>
        <taxon>Gastropoda</taxon>
        <taxon>Caenogastropoda</taxon>
        <taxon>Littorinimorpha</taxon>
        <taxon>Littorinoidea</taxon>
        <taxon>Littorinidae</taxon>
        <taxon>Littorina</taxon>
    </lineage>
</organism>
<dbReference type="PANTHER" id="PTHR18934">
    <property type="entry name" value="ATP-DEPENDENT RNA HELICASE"/>
    <property type="match status" value="1"/>
</dbReference>
<feature type="compositionally biased region" description="Low complexity" evidence="10">
    <location>
        <begin position="1665"/>
        <end position="1677"/>
    </location>
</feature>
<keyword evidence="7" id="KW-0694">RNA-binding</keyword>
<sequence>MAASQPMDAGGRIKADSLESDSPSPTHNRKSSRRNSNQSRPGSANQSRPGSANQNRPGSAMSGKRGPRRDQDACIGEEVKIGIHLAVERFKFDENRKELEFPSSFTATERAYVHRLVQSMGFKSKSKGKGANRVLNIYKKEQGTLGWSAGFQLARNSRHQIMALLQRLPLTTRERADLQPRTQKMSISEVTREFNKTTTGRLNNGVPQVPPRRGESDLNQFRQTLPVYHMGQEVLATINGHQVTLIAGETGSGKTTQVPQMILDDCHSRNQQCRILCTQPRRIAALSIAERVAAERAERIGQTVGYQIRLESKVSPKTLLTFCTNGVLLRTLMGGTASLNTVTHVIVDEVHERDRFSDFLLLCLKEALPRFKHLKLVLMSAALNIQLFTAYFNGCPVVKVPGTTFNVEEYFLEDVLKWTNHSNKIMEKLKKDQKNAVRQQEQLTEWCSRQLTLTETSNTTSDVNTDDGVADLETTEFGEEKEELGPELKAKLDELLTAVWLTGQDDAFHQIFHLIMSENVSVDYIHSATSVTPLMVAAGRGFPAVAEQLLALGANPNLRSSNGWTALDWAKRFIQGDVVELLEAHVATLDSSTAENDTTEDLLLVSPENRELLSLYQQSFDDDKVDISLVTELILKIHTTQPEGAMLIFLPGYDDIVATSNAISTLGQLDRCKVFVLHSAMQSADQKKVFSNYPRFRKVILATNIAETSITINDVVYVIDCGKVKEKTFCALTQVSSLKSNWISKASALQRKGRAGRCRTGVCYHLFSRARYACMQDYQQPEILRLQLHELCLHTKLLSAPTMTIAEFLGRCPQAPPFLILRNAVAYLKQMDALDEWEELTELGHHLTDLPVEPRLGKMVLHAVVLKCLDPILTIVCALAYKDPFILPAQPSQRRAANMARRKFAAGTFSDHMALLRAFQMWQKARTEGWEKSFCEKNFLSAACMEMVVGMRAQLLGQLRASGFVRARGGGDIRDLNTNSENWAVVKAALCAGMFPNLLFVDRKKCDLVTQRESKVRFHQGSVLSVAPTSASLNCQSLIMSILQLPCDWLVYEEMTRMERLAMVKCCTLVSPITVVIFAGRSKLPSDALKVADNTQEGDEGGELGEQSDSEGEEKSEAKKTQLQLDDWLTFSVDSDAAHLALQLRQKWHALFLRRMRAPSKPWSQSDEEVVRAVINILTNEEQAVGLQQPAGIGQRPRPMSAETIMSGGNSHGYTDNYADDYNNRYNQQRRMQASPPKRPFQTFRNSRSNIEDNNLPPQSAARMPGSSSSTPCPSPSPQSASPARSTGGGSGISSCSSGSVDSNSDPGANSTAPCRYFVMKCNNQKNLEISQSKGIWATSAANERKINGAFQDGKTVYLIFSVQGSGHFQGYARMTSQIGREKSPEFSAPGLSGIFSSEWVKRANVPFMATHHLHNQWNENRKVQVSRDGQELEPSVGDALLRLWDRYPNYQKRSSPSSGGMKTILKHAQQGKQAAPQQQKQESASPGARQNKPIPKDSGVKQVQDMRKDSVEKIGADGDGAEVKGFGSGSSASSPISANSPCTVSSGSQESYNPDLDPTSHLHGHPDPSQGYPPRGFNFQPPVSSTAQIISHGVFPPNLQVAPGFNPMYHVGPMSAAVLPSQQAMSPRPGLSPVMILQRGSGGSPGQVHPHPGFISQGFGGQAPGAYQGQGSQGQK</sequence>
<reference evidence="15 16" key="1">
    <citation type="submission" date="2024-02" db="EMBL/GenBank/DDBJ databases">
        <title>Chromosome-scale genome assembly of the rough periwinkle Littorina saxatilis.</title>
        <authorList>
            <person name="De Jode A."/>
            <person name="Faria R."/>
            <person name="Formenti G."/>
            <person name="Sims Y."/>
            <person name="Smith T.P."/>
            <person name="Tracey A."/>
            <person name="Wood J.M.D."/>
            <person name="Zagrodzka Z.B."/>
            <person name="Johannesson K."/>
            <person name="Butlin R.K."/>
            <person name="Leder E.H."/>
        </authorList>
    </citation>
    <scope>NUCLEOTIDE SEQUENCE [LARGE SCALE GENOMIC DNA]</scope>
    <source>
        <strain evidence="15">Snail1</strain>
        <tissue evidence="15">Muscle</tissue>
    </source>
</reference>
<dbReference type="SMART" id="SM00487">
    <property type="entry name" value="DEXDc"/>
    <property type="match status" value="1"/>
</dbReference>
<dbReference type="Pfam" id="PF21010">
    <property type="entry name" value="HA2_C"/>
    <property type="match status" value="1"/>
</dbReference>
<feature type="compositionally biased region" description="Low complexity" evidence="10">
    <location>
        <begin position="1293"/>
        <end position="1305"/>
    </location>
</feature>
<dbReference type="PROSITE" id="PS51061">
    <property type="entry name" value="R3H"/>
    <property type="match status" value="1"/>
</dbReference>
<evidence type="ECO:0000256" key="2">
    <source>
        <dbReference type="ARBA" id="ARBA00008792"/>
    </source>
</evidence>
<feature type="domain" description="Helicase ATP-binding" evidence="13">
    <location>
        <begin position="235"/>
        <end position="401"/>
    </location>
</feature>
<feature type="compositionally biased region" description="Low complexity" evidence="10">
    <location>
        <begin position="1467"/>
        <end position="1482"/>
    </location>
</feature>
<feature type="domain" description="Helicase C-terminal" evidence="14">
    <location>
        <begin position="629"/>
        <end position="799"/>
    </location>
</feature>
<dbReference type="InterPro" id="IPR011709">
    <property type="entry name" value="DEAD-box_helicase_OB_fold"/>
</dbReference>
<dbReference type="InterPro" id="IPR001374">
    <property type="entry name" value="R3H_dom"/>
</dbReference>
<dbReference type="SMART" id="SM00847">
    <property type="entry name" value="HA2"/>
    <property type="match status" value="1"/>
</dbReference>
<name>A0AAN9C1H9_9CAEN</name>
<dbReference type="InterPro" id="IPR007275">
    <property type="entry name" value="YTH_domain"/>
</dbReference>
<dbReference type="InterPro" id="IPR036770">
    <property type="entry name" value="Ankyrin_rpt-contain_sf"/>
</dbReference>
<evidence type="ECO:0000256" key="6">
    <source>
        <dbReference type="ARBA" id="ARBA00022840"/>
    </source>
</evidence>
<keyword evidence="5" id="KW-0347">Helicase</keyword>
<feature type="compositionally biased region" description="Polar residues" evidence="10">
    <location>
        <begin position="1243"/>
        <end position="1258"/>
    </location>
</feature>
<feature type="region of interest" description="Disordered" evidence="10">
    <location>
        <begin position="1230"/>
        <end position="1309"/>
    </location>
</feature>
<dbReference type="GO" id="GO:0005524">
    <property type="term" value="F:ATP binding"/>
    <property type="evidence" value="ECO:0007669"/>
    <property type="project" value="UniProtKB-KW"/>
</dbReference>
<dbReference type="PANTHER" id="PTHR18934:SF213">
    <property type="entry name" value="3'-5' RNA HELICASE YTHDC2"/>
    <property type="match status" value="1"/>
</dbReference>
<feature type="repeat" description="ANK" evidence="9">
    <location>
        <begin position="529"/>
        <end position="561"/>
    </location>
</feature>
<dbReference type="Pfam" id="PF07717">
    <property type="entry name" value="OB_NTP_bind"/>
    <property type="match status" value="1"/>
</dbReference>
<dbReference type="PROSITE" id="PS51192">
    <property type="entry name" value="HELICASE_ATP_BIND_1"/>
    <property type="match status" value="1"/>
</dbReference>
<dbReference type="Pfam" id="PF00023">
    <property type="entry name" value="Ank"/>
    <property type="match status" value="1"/>
</dbReference>
<evidence type="ECO:0000256" key="8">
    <source>
        <dbReference type="ARBA" id="ARBA00023242"/>
    </source>
</evidence>
<feature type="region of interest" description="Disordered" evidence="10">
    <location>
        <begin position="1"/>
        <end position="72"/>
    </location>
</feature>
<evidence type="ECO:0000256" key="5">
    <source>
        <dbReference type="ARBA" id="ARBA00022806"/>
    </source>
</evidence>
<comment type="similarity">
    <text evidence="2">Belongs to the DEAD box helicase family. DEAH subfamily.</text>
</comment>
<feature type="region of interest" description="Disordered" evidence="10">
    <location>
        <begin position="1452"/>
        <end position="1582"/>
    </location>
</feature>
<evidence type="ECO:0000259" key="11">
    <source>
        <dbReference type="PROSITE" id="PS50882"/>
    </source>
</evidence>
<dbReference type="Gene3D" id="1.25.40.20">
    <property type="entry name" value="Ankyrin repeat-containing domain"/>
    <property type="match status" value="1"/>
</dbReference>
<evidence type="ECO:0000313" key="16">
    <source>
        <dbReference type="Proteomes" id="UP001374579"/>
    </source>
</evidence>
<evidence type="ECO:0000256" key="4">
    <source>
        <dbReference type="ARBA" id="ARBA00022801"/>
    </source>
</evidence>
<dbReference type="PROSITE" id="PS51194">
    <property type="entry name" value="HELICASE_CTER"/>
    <property type="match status" value="1"/>
</dbReference>
<proteinExistence type="inferred from homology"/>
<dbReference type="SUPFAM" id="SSF82708">
    <property type="entry name" value="R3H domain"/>
    <property type="match status" value="1"/>
</dbReference>
<dbReference type="GO" id="GO:0003677">
    <property type="term" value="F:DNA binding"/>
    <property type="evidence" value="ECO:0007669"/>
    <property type="project" value="UniProtKB-ARBA"/>
</dbReference>
<feature type="domain" description="YTH" evidence="11">
    <location>
        <begin position="1315"/>
        <end position="1445"/>
    </location>
</feature>
<dbReference type="SMART" id="SM00393">
    <property type="entry name" value="R3H"/>
    <property type="match status" value="1"/>
</dbReference>
<feature type="compositionally biased region" description="Basic and acidic residues" evidence="10">
    <location>
        <begin position="1495"/>
        <end position="1517"/>
    </location>
</feature>
<dbReference type="Gene3D" id="3.10.590.10">
    <property type="entry name" value="ph1033 like domains"/>
    <property type="match status" value="1"/>
</dbReference>
<dbReference type="InterPro" id="IPR014001">
    <property type="entry name" value="Helicase_ATP-bd"/>
</dbReference>
<dbReference type="Pfam" id="PF04408">
    <property type="entry name" value="WHD_HA2"/>
    <property type="match status" value="1"/>
</dbReference>
<dbReference type="EMBL" id="JBAMIC010000001">
    <property type="protein sequence ID" value="KAK7115641.1"/>
    <property type="molecule type" value="Genomic_DNA"/>
</dbReference>
<dbReference type="PROSITE" id="PS50882">
    <property type="entry name" value="YTH"/>
    <property type="match status" value="1"/>
</dbReference>
<feature type="compositionally biased region" description="Polar residues" evidence="10">
    <location>
        <begin position="1543"/>
        <end position="1553"/>
    </location>
</feature>
<dbReference type="InterPro" id="IPR036867">
    <property type="entry name" value="R3H_dom_sf"/>
</dbReference>
<feature type="compositionally biased region" description="Low complexity" evidence="10">
    <location>
        <begin position="1530"/>
        <end position="1542"/>
    </location>
</feature>
<evidence type="ECO:0000313" key="15">
    <source>
        <dbReference type="EMBL" id="KAK7115641.1"/>
    </source>
</evidence>
<gene>
    <name evidence="15" type="ORF">V1264_001475</name>
</gene>
<dbReference type="GO" id="GO:0003723">
    <property type="term" value="F:RNA binding"/>
    <property type="evidence" value="ECO:0007669"/>
    <property type="project" value="UniProtKB-KW"/>
</dbReference>
<keyword evidence="16" id="KW-1185">Reference proteome</keyword>
<keyword evidence="4" id="KW-0378">Hydrolase</keyword>
<dbReference type="Gene3D" id="3.30.1370.50">
    <property type="entry name" value="R3H-like domain"/>
    <property type="match status" value="1"/>
</dbReference>
<protein>
    <recommendedName>
        <fullName evidence="17">RNA helicase</fullName>
    </recommendedName>
</protein>
<feature type="compositionally biased region" description="Polar residues" evidence="10">
    <location>
        <begin position="41"/>
        <end position="57"/>
    </location>
</feature>
<comment type="subcellular location">
    <subcellularLocation>
        <location evidence="1">Nucleus</location>
    </subcellularLocation>
</comment>
<dbReference type="GO" id="GO:0005634">
    <property type="term" value="C:nucleus"/>
    <property type="evidence" value="ECO:0007669"/>
    <property type="project" value="UniProtKB-SubCell"/>
</dbReference>
<dbReference type="Pfam" id="PF00271">
    <property type="entry name" value="Helicase_C"/>
    <property type="match status" value="1"/>
</dbReference>
<dbReference type="Pfam" id="PF01424">
    <property type="entry name" value="R3H"/>
    <property type="match status" value="1"/>
</dbReference>
<dbReference type="GO" id="GO:0004386">
    <property type="term" value="F:helicase activity"/>
    <property type="evidence" value="ECO:0007669"/>
    <property type="project" value="UniProtKB-KW"/>
</dbReference>
<evidence type="ECO:0000256" key="9">
    <source>
        <dbReference type="PROSITE-ProRule" id="PRU00023"/>
    </source>
</evidence>
<dbReference type="SUPFAM" id="SSF52540">
    <property type="entry name" value="P-loop containing nucleoside triphosphate hydrolases"/>
    <property type="match status" value="1"/>
</dbReference>
<dbReference type="SMART" id="SM00248">
    <property type="entry name" value="ANK"/>
    <property type="match status" value="2"/>
</dbReference>
<dbReference type="PROSITE" id="PS50088">
    <property type="entry name" value="ANK_REPEAT"/>
    <property type="match status" value="1"/>
</dbReference>
<keyword evidence="9" id="KW-0040">ANK repeat</keyword>
<feature type="compositionally biased region" description="Acidic residues" evidence="10">
    <location>
        <begin position="1096"/>
        <end position="1112"/>
    </location>
</feature>
<feature type="domain" description="R3H" evidence="12">
    <location>
        <begin position="77"/>
        <end position="141"/>
    </location>
</feature>
<evidence type="ECO:0000259" key="14">
    <source>
        <dbReference type="PROSITE" id="PS51194"/>
    </source>
</evidence>
<evidence type="ECO:0000259" key="13">
    <source>
        <dbReference type="PROSITE" id="PS51192"/>
    </source>
</evidence>
<evidence type="ECO:0000256" key="10">
    <source>
        <dbReference type="SAM" id="MobiDB-lite"/>
    </source>
</evidence>